<accession>A0A3D3G1Q7</accession>
<dbReference type="EMBL" id="DPXL01000090">
    <property type="protein sequence ID" value="HCM31378.1"/>
    <property type="molecule type" value="Genomic_DNA"/>
</dbReference>
<dbReference type="InterPro" id="IPR018635">
    <property type="entry name" value="UPF0319"/>
</dbReference>
<reference evidence="4 5" key="1">
    <citation type="journal article" date="2018" name="Nat. Biotechnol.">
        <title>A standardized bacterial taxonomy based on genome phylogeny substantially revises the tree of life.</title>
        <authorList>
            <person name="Parks D.H."/>
            <person name="Chuvochina M."/>
            <person name="Waite D.W."/>
            <person name="Rinke C."/>
            <person name="Skarshewski A."/>
            <person name="Chaumeil P.A."/>
            <person name="Hugenholtz P."/>
        </authorList>
    </citation>
    <scope>NUCLEOTIDE SEQUENCE [LARGE SCALE GENOMIC DNA]</scope>
    <source>
        <strain evidence="4">UBA10045</strain>
    </source>
</reference>
<evidence type="ECO:0000256" key="3">
    <source>
        <dbReference type="SAM" id="SignalP"/>
    </source>
</evidence>
<protein>
    <submittedName>
        <fullName evidence="4">DUF2057 domain-containing protein</fullName>
    </submittedName>
</protein>
<dbReference type="Proteomes" id="UP000262257">
    <property type="component" value="Unassembled WGS sequence"/>
</dbReference>
<feature type="chain" id="PRO_5017731892" evidence="3">
    <location>
        <begin position="21"/>
        <end position="218"/>
    </location>
</feature>
<comment type="similarity">
    <text evidence="1">Belongs to the UPF0319 family.</text>
</comment>
<dbReference type="PANTHER" id="PTHR38108:SF1">
    <property type="entry name" value="UPF0319 PROTEIN YCCT"/>
    <property type="match status" value="1"/>
</dbReference>
<evidence type="ECO:0000256" key="1">
    <source>
        <dbReference type="ARBA" id="ARBA00008490"/>
    </source>
</evidence>
<dbReference type="PANTHER" id="PTHR38108">
    <property type="entry name" value="UPF0319 PROTEIN YCCT"/>
    <property type="match status" value="1"/>
</dbReference>
<comment type="caution">
    <text evidence="4">The sequence shown here is derived from an EMBL/GenBank/DDBJ whole genome shotgun (WGS) entry which is preliminary data.</text>
</comment>
<dbReference type="Pfam" id="PF09829">
    <property type="entry name" value="DUF2057"/>
    <property type="match status" value="1"/>
</dbReference>
<proteinExistence type="inferred from homology"/>
<name>A0A3D3G1Q7_ACIRA</name>
<evidence type="ECO:0000256" key="2">
    <source>
        <dbReference type="ARBA" id="ARBA00022729"/>
    </source>
</evidence>
<sequence length="218" mass="24092">MLSRLSIAALIFSLGNVAYAAVTIAAPEVIDVLAVNDQEVKNNFLRSQESTYKIDAGKASLSIRYRQFFQHLNGEHDILKSGVVTVQTPDLKDSETYTLALVNPPQSFEAAKIYAAQPTVALYNSKNELVVQQTGANTEAKPWLGSGLLGRSFDLTQKQIKPSVHQPEPTYTASSVDTVKTAMTSRNTQTDQQLIELWKKASKAERQSFMNWIAEQAQ</sequence>
<gene>
    <name evidence="4" type="ORF">DIC32_07260</name>
</gene>
<feature type="signal peptide" evidence="3">
    <location>
        <begin position="1"/>
        <end position="20"/>
    </location>
</feature>
<dbReference type="AlphaFoldDB" id="A0A3D3G1Q7"/>
<organism evidence="4 5">
    <name type="scientific">Acinetobacter radioresistens</name>
    <dbReference type="NCBI Taxonomy" id="40216"/>
    <lineage>
        <taxon>Bacteria</taxon>
        <taxon>Pseudomonadati</taxon>
        <taxon>Pseudomonadota</taxon>
        <taxon>Gammaproteobacteria</taxon>
        <taxon>Moraxellales</taxon>
        <taxon>Moraxellaceae</taxon>
        <taxon>Acinetobacter</taxon>
    </lineage>
</organism>
<evidence type="ECO:0000313" key="5">
    <source>
        <dbReference type="Proteomes" id="UP000262257"/>
    </source>
</evidence>
<evidence type="ECO:0000313" key="4">
    <source>
        <dbReference type="EMBL" id="HCM31378.1"/>
    </source>
</evidence>
<keyword evidence="2 3" id="KW-0732">Signal</keyword>